<keyword evidence="1" id="KW-0175">Coiled coil</keyword>
<keyword evidence="4" id="KW-1185">Reference proteome</keyword>
<name>A0AAN9U8E3_9PEZI</name>
<feature type="region of interest" description="Disordered" evidence="2">
    <location>
        <begin position="225"/>
        <end position="360"/>
    </location>
</feature>
<sequence length="435" mass="46300">MQKNPTRQQRRGPAVIAATTRPYQPQPSSKTPAVSIAAASATTTAYDAADDILRKTQQQKQKQKKKTTKIENMGFRRTMRRWFGSRYKQMTNGEVKELDRQISAEMRAGTFRAVHRVGPRPATGDELWEAAAAAAADDYNNTPGAGAGARSPAVGQMLPPTMSGTSIIGMERPPTSISQRSRRTGGGLSNRYYDDEYGDDYGGYQDGGGYGSGNGSSFAYGGGGGASSDSGYYGRPTPPPLSSPLPMSPPPLQPQQLLYPKQPPPWYVPGGGPFDAAEAKPESVYDAAGSRANSMRSNITRASRRPPAAASPQQGLYYPPVRPGPYRDMSGNSRAYSMQSDPGRFYARSPRPPRVPYNNGMAQAAWDGQYYDGAGVGGGVGGLGVEGGHGGYEGGGGGGYGGYRGWNGDSNIGEHEYPVIDNVGYPGESYQYPGR</sequence>
<gene>
    <name evidence="3" type="ORF">SLS53_004177</name>
</gene>
<dbReference type="EMBL" id="JAJSPL020000014">
    <property type="protein sequence ID" value="KAK7743092.1"/>
    <property type="molecule type" value="Genomic_DNA"/>
</dbReference>
<feature type="region of interest" description="Disordered" evidence="2">
    <location>
        <begin position="164"/>
        <end position="192"/>
    </location>
</feature>
<dbReference type="Proteomes" id="UP001320245">
    <property type="component" value="Unassembled WGS sequence"/>
</dbReference>
<evidence type="ECO:0000313" key="4">
    <source>
        <dbReference type="Proteomes" id="UP001320245"/>
    </source>
</evidence>
<evidence type="ECO:0000256" key="1">
    <source>
        <dbReference type="SAM" id="Coils"/>
    </source>
</evidence>
<accession>A0AAN9U8E3</accession>
<feature type="compositionally biased region" description="Polar residues" evidence="2">
    <location>
        <begin position="21"/>
        <end position="32"/>
    </location>
</feature>
<comment type="caution">
    <text evidence="3">The sequence shown here is derived from an EMBL/GenBank/DDBJ whole genome shotgun (WGS) entry which is preliminary data.</text>
</comment>
<evidence type="ECO:0000256" key="2">
    <source>
        <dbReference type="SAM" id="MobiDB-lite"/>
    </source>
</evidence>
<organism evidence="3 4">
    <name type="scientific">Cytospora paraplurivora</name>
    <dbReference type="NCBI Taxonomy" id="2898453"/>
    <lineage>
        <taxon>Eukaryota</taxon>
        <taxon>Fungi</taxon>
        <taxon>Dikarya</taxon>
        <taxon>Ascomycota</taxon>
        <taxon>Pezizomycotina</taxon>
        <taxon>Sordariomycetes</taxon>
        <taxon>Sordariomycetidae</taxon>
        <taxon>Diaporthales</taxon>
        <taxon>Cytosporaceae</taxon>
        <taxon>Cytospora</taxon>
    </lineage>
</organism>
<feature type="coiled-coil region" evidence="1">
    <location>
        <begin position="46"/>
        <end position="73"/>
    </location>
</feature>
<evidence type="ECO:0000313" key="3">
    <source>
        <dbReference type="EMBL" id="KAK7743092.1"/>
    </source>
</evidence>
<proteinExistence type="predicted"/>
<feature type="region of interest" description="Disordered" evidence="2">
    <location>
        <begin position="1"/>
        <end position="33"/>
    </location>
</feature>
<feature type="compositionally biased region" description="Polar residues" evidence="2">
    <location>
        <begin position="291"/>
        <end position="300"/>
    </location>
</feature>
<feature type="compositionally biased region" description="Polar residues" evidence="2">
    <location>
        <begin position="330"/>
        <end position="340"/>
    </location>
</feature>
<feature type="compositionally biased region" description="Pro residues" evidence="2">
    <location>
        <begin position="236"/>
        <end position="253"/>
    </location>
</feature>
<dbReference type="AlphaFoldDB" id="A0AAN9U8E3"/>
<reference evidence="3 4" key="1">
    <citation type="journal article" date="2023" name="PLoS ONE">
        <title>Cytospora paraplurivora sp. nov. isolated from orchards with fruit tree decline syndrome in Ontario, Canada.</title>
        <authorList>
            <person name="Ilyukhin E."/>
            <person name="Nguyen H.D.T."/>
            <person name="Castle A.J."/>
            <person name="Ellouze W."/>
        </authorList>
    </citation>
    <scope>NUCLEOTIDE SEQUENCE [LARGE SCALE GENOMIC DNA]</scope>
    <source>
        <strain evidence="3 4">FDS-564</strain>
    </source>
</reference>
<protein>
    <submittedName>
        <fullName evidence="3">Uncharacterized protein</fullName>
    </submittedName>
</protein>